<dbReference type="CDD" id="cd13834">
    <property type="entry name" value="HU_like"/>
    <property type="match status" value="1"/>
</dbReference>
<dbReference type="InterPro" id="IPR010992">
    <property type="entry name" value="IHF-like_DNA-bd_dom_sf"/>
</dbReference>
<evidence type="ECO:0000313" key="4">
    <source>
        <dbReference type="EMBL" id="ARN83918.1"/>
    </source>
</evidence>
<dbReference type="KEGG" id="mbry:B1812_21835"/>
<dbReference type="GO" id="GO:0030527">
    <property type="term" value="F:structural constituent of chromatin"/>
    <property type="evidence" value="ECO:0007669"/>
    <property type="project" value="InterPro"/>
</dbReference>
<protein>
    <submittedName>
        <fullName evidence="4">DNA-binding protein</fullName>
    </submittedName>
</protein>
<evidence type="ECO:0000256" key="3">
    <source>
        <dbReference type="RuleBase" id="RU003939"/>
    </source>
</evidence>
<dbReference type="Proteomes" id="UP000193978">
    <property type="component" value="Plasmid p1"/>
</dbReference>
<gene>
    <name evidence="4" type="ORF">B1812_21835</name>
</gene>
<evidence type="ECO:0000313" key="5">
    <source>
        <dbReference type="Proteomes" id="UP000193978"/>
    </source>
</evidence>
<keyword evidence="4" id="KW-0614">Plasmid</keyword>
<reference evidence="4 5" key="1">
    <citation type="submission" date="2017-02" db="EMBL/GenBank/DDBJ databases">
        <authorList>
            <person name="Peterson S.W."/>
        </authorList>
    </citation>
    <scope>NUCLEOTIDE SEQUENCE [LARGE SCALE GENOMIC DNA]</scope>
    <source>
        <strain evidence="4 5">S285</strain>
        <plasmid evidence="5">Plasmid p1</plasmid>
    </source>
</reference>
<accession>A0A1W6N269</accession>
<dbReference type="SUPFAM" id="SSF47729">
    <property type="entry name" value="IHF-like DNA-binding proteins"/>
    <property type="match status" value="1"/>
</dbReference>
<dbReference type="GO" id="GO:0003677">
    <property type="term" value="F:DNA binding"/>
    <property type="evidence" value="ECO:0007669"/>
    <property type="project" value="UniProtKB-KW"/>
</dbReference>
<evidence type="ECO:0000256" key="2">
    <source>
        <dbReference type="ARBA" id="ARBA00023125"/>
    </source>
</evidence>
<geneLocation type="plasmid" evidence="4 5">
    <name>p1</name>
</geneLocation>
<keyword evidence="2 4" id="KW-0238">DNA-binding</keyword>
<comment type="similarity">
    <text evidence="1 3">Belongs to the bacterial histone-like protein family.</text>
</comment>
<dbReference type="AlphaFoldDB" id="A0A1W6N269"/>
<name>A0A1W6N269_9HYPH</name>
<dbReference type="EMBL" id="CP019949">
    <property type="protein sequence ID" value="ARN83918.1"/>
    <property type="molecule type" value="Genomic_DNA"/>
</dbReference>
<dbReference type="InterPro" id="IPR000119">
    <property type="entry name" value="Hist_DNA-bd"/>
</dbReference>
<dbReference type="Gene3D" id="4.10.520.10">
    <property type="entry name" value="IHF-like DNA-binding proteins"/>
    <property type="match status" value="1"/>
</dbReference>
<proteinExistence type="inferred from homology"/>
<organism evidence="4 5">
    <name type="scientific">Methylocystis bryophila</name>
    <dbReference type="NCBI Taxonomy" id="655015"/>
    <lineage>
        <taxon>Bacteria</taxon>
        <taxon>Pseudomonadati</taxon>
        <taxon>Pseudomonadota</taxon>
        <taxon>Alphaproteobacteria</taxon>
        <taxon>Hyphomicrobiales</taxon>
        <taxon>Methylocystaceae</taxon>
        <taxon>Methylocystis</taxon>
    </lineage>
</organism>
<dbReference type="SMART" id="SM00411">
    <property type="entry name" value="BHL"/>
    <property type="match status" value="1"/>
</dbReference>
<sequence>MPSASRNPIVARRVPLAKAKVSKSKAVKREAAPIRPVKETFTKAALINLIAEQNDIPRKTAVGVFATLESVLLGSVHPRGVGEFTLPGLLKVTLRKVPARRAGTLVRNPATGEMVKGAAKPASMRVKIRALSKLKSAASG</sequence>
<evidence type="ECO:0000256" key="1">
    <source>
        <dbReference type="ARBA" id="ARBA00010529"/>
    </source>
</evidence>
<keyword evidence="5" id="KW-1185">Reference proteome</keyword>
<dbReference type="Pfam" id="PF00216">
    <property type="entry name" value="Bac_DNA_binding"/>
    <property type="match status" value="1"/>
</dbReference>